<keyword evidence="3" id="KW-1185">Reference proteome</keyword>
<dbReference type="EnsemblMetazoa" id="CJA39763.1">
    <property type="protein sequence ID" value="CJA39763.1"/>
    <property type="gene ID" value="WBGene00215610"/>
</dbReference>
<organism evidence="2 3">
    <name type="scientific">Caenorhabditis japonica</name>
    <dbReference type="NCBI Taxonomy" id="281687"/>
    <lineage>
        <taxon>Eukaryota</taxon>
        <taxon>Metazoa</taxon>
        <taxon>Ecdysozoa</taxon>
        <taxon>Nematoda</taxon>
        <taxon>Chromadorea</taxon>
        <taxon>Rhabditida</taxon>
        <taxon>Rhabditina</taxon>
        <taxon>Rhabditomorpha</taxon>
        <taxon>Rhabditoidea</taxon>
        <taxon>Rhabditidae</taxon>
        <taxon>Peloderinae</taxon>
        <taxon>Caenorhabditis</taxon>
    </lineage>
</organism>
<name>A0A8R1IYP2_CAEJA</name>
<dbReference type="Proteomes" id="UP000005237">
    <property type="component" value="Unassembled WGS sequence"/>
</dbReference>
<feature type="region of interest" description="Disordered" evidence="1">
    <location>
        <begin position="63"/>
        <end position="106"/>
    </location>
</feature>
<feature type="region of interest" description="Disordered" evidence="1">
    <location>
        <begin position="1"/>
        <end position="26"/>
    </location>
</feature>
<evidence type="ECO:0000256" key="1">
    <source>
        <dbReference type="SAM" id="MobiDB-lite"/>
    </source>
</evidence>
<feature type="compositionally biased region" description="Basic residues" evidence="1">
    <location>
        <begin position="91"/>
        <end position="101"/>
    </location>
</feature>
<sequence length="128" mass="14709">MHHPLLAYQSSQTPSQTPPAIPHPKKRVLRWASVQSPRILHHPQLAKVPYPLPKTAVIPVMKSGEKQTVAPTLRKRGRPRKDKEKEEKPVKVRRTRRRTRSSKNAENVTNIVEETVEYLVKTVCDSRV</sequence>
<reference evidence="2" key="2">
    <citation type="submission" date="2022-06" db="UniProtKB">
        <authorList>
            <consortium name="EnsemblMetazoa"/>
        </authorList>
    </citation>
    <scope>IDENTIFICATION</scope>
    <source>
        <strain evidence="2">DF5081</strain>
    </source>
</reference>
<proteinExistence type="predicted"/>
<accession>A0A8R1IYP2</accession>
<reference evidence="3" key="1">
    <citation type="submission" date="2010-08" db="EMBL/GenBank/DDBJ databases">
        <authorList>
            <consortium name="Caenorhabditis japonica Sequencing Consortium"/>
            <person name="Wilson R.K."/>
        </authorList>
    </citation>
    <scope>NUCLEOTIDE SEQUENCE [LARGE SCALE GENOMIC DNA]</scope>
    <source>
        <strain evidence="3">DF5081</strain>
    </source>
</reference>
<protein>
    <submittedName>
        <fullName evidence="2">Uncharacterized protein</fullName>
    </submittedName>
</protein>
<feature type="compositionally biased region" description="Basic and acidic residues" evidence="1">
    <location>
        <begin position="81"/>
        <end position="90"/>
    </location>
</feature>
<evidence type="ECO:0000313" key="2">
    <source>
        <dbReference type="EnsemblMetazoa" id="CJA39763.1"/>
    </source>
</evidence>
<evidence type="ECO:0000313" key="3">
    <source>
        <dbReference type="Proteomes" id="UP000005237"/>
    </source>
</evidence>